<comment type="caution">
    <text evidence="2">The sequence shown here is derived from an EMBL/GenBank/DDBJ whole genome shotgun (WGS) entry which is preliminary data.</text>
</comment>
<evidence type="ECO:0008006" key="4">
    <source>
        <dbReference type="Google" id="ProtNLM"/>
    </source>
</evidence>
<dbReference type="SUPFAM" id="SSF110087">
    <property type="entry name" value="DR1885-like metal-binding protein"/>
    <property type="match status" value="1"/>
</dbReference>
<dbReference type="PROSITE" id="PS51257">
    <property type="entry name" value="PROKAR_LIPOPROTEIN"/>
    <property type="match status" value="1"/>
</dbReference>
<dbReference type="EMBL" id="VLLK01000001">
    <property type="protein sequence ID" value="TWJ10034.1"/>
    <property type="molecule type" value="Genomic_DNA"/>
</dbReference>
<dbReference type="RefSeq" id="WP_067599716.1">
    <property type="nucleotide sequence ID" value="NZ_CP015963.1"/>
</dbReference>
<dbReference type="Gene3D" id="2.60.40.1890">
    <property type="entry name" value="PCu(A)C copper chaperone"/>
    <property type="match status" value="1"/>
</dbReference>
<dbReference type="InterPro" id="IPR058248">
    <property type="entry name" value="Lxx211020-like"/>
</dbReference>
<gene>
    <name evidence="2" type="ORF">JN10_1691</name>
</gene>
<dbReference type="AlphaFoldDB" id="A0A562UWL5"/>
<keyword evidence="1" id="KW-0732">Signal</keyword>
<sequence length="160" mass="16724">MKFQNLASAALLASSLALVACSPEPEAVAEAEPEGIPGMSVENARLVLAPVSGNPAAVYFDLKYDGDKGLSIRRADVSGASEAQLHAYGEWEGKMQMAEAMPIAITKGTEIAFKPGDYHVMAFGLPDTLAAGDTVEVTLTVSGGDKYSFDAEVRAAGDER</sequence>
<feature type="signal peptide" evidence="1">
    <location>
        <begin position="1"/>
        <end position="19"/>
    </location>
</feature>
<evidence type="ECO:0000256" key="1">
    <source>
        <dbReference type="SAM" id="SignalP"/>
    </source>
</evidence>
<accession>A0A562UWL5</accession>
<protein>
    <recommendedName>
        <fullName evidence="4">Copper(I)-binding protein</fullName>
    </recommendedName>
</protein>
<dbReference type="Proteomes" id="UP000320547">
    <property type="component" value="Unassembled WGS sequence"/>
</dbReference>
<reference evidence="2 3" key="1">
    <citation type="submission" date="2019-07" db="EMBL/GenBank/DDBJ databases">
        <title>Genomic Encyclopedia of Archaeal and Bacterial Type Strains, Phase II (KMG-II): from individual species to whole genera.</title>
        <authorList>
            <person name="Goeker M."/>
        </authorList>
    </citation>
    <scope>NUCLEOTIDE SEQUENCE [LARGE SCALE GENOMIC DNA]</scope>
    <source>
        <strain evidence="2 3">ATCC BAA-2084</strain>
    </source>
</reference>
<dbReference type="InterPro" id="IPR036182">
    <property type="entry name" value="PCuAC_sf"/>
</dbReference>
<organism evidence="2 3">
    <name type="scientific">Altererythrobacter ishigakiensis</name>
    <dbReference type="NCBI Taxonomy" id="476157"/>
    <lineage>
        <taxon>Bacteria</taxon>
        <taxon>Pseudomonadati</taxon>
        <taxon>Pseudomonadota</taxon>
        <taxon>Alphaproteobacteria</taxon>
        <taxon>Sphingomonadales</taxon>
        <taxon>Erythrobacteraceae</taxon>
        <taxon>Altererythrobacter</taxon>
    </lineage>
</organism>
<dbReference type="Pfam" id="PF04314">
    <property type="entry name" value="PCuAC"/>
    <property type="match status" value="1"/>
</dbReference>
<feature type="chain" id="PRO_5021768599" description="Copper(I)-binding protein" evidence="1">
    <location>
        <begin position="20"/>
        <end position="160"/>
    </location>
</feature>
<keyword evidence="3" id="KW-1185">Reference proteome</keyword>
<name>A0A562UWL5_9SPHN</name>
<evidence type="ECO:0000313" key="3">
    <source>
        <dbReference type="Proteomes" id="UP000320547"/>
    </source>
</evidence>
<proteinExistence type="predicted"/>
<evidence type="ECO:0000313" key="2">
    <source>
        <dbReference type="EMBL" id="TWJ10034.1"/>
    </source>
</evidence>
<dbReference type="STRING" id="476157.GCA_001663155_01665"/>
<dbReference type="PANTHER" id="PTHR36302:SF1">
    <property type="entry name" value="COPPER CHAPERONE PCU(A)C"/>
    <property type="match status" value="1"/>
</dbReference>
<dbReference type="OrthoDB" id="9796962at2"/>
<dbReference type="PANTHER" id="PTHR36302">
    <property type="entry name" value="BLR7088 PROTEIN"/>
    <property type="match status" value="1"/>
</dbReference>
<dbReference type="InterPro" id="IPR007410">
    <property type="entry name" value="LpqE-like"/>
</dbReference>